<dbReference type="Pfam" id="PF02130">
    <property type="entry name" value="YbeY"/>
    <property type="match status" value="1"/>
</dbReference>
<evidence type="ECO:0000256" key="6">
    <source>
        <dbReference type="ARBA" id="ARBA00022759"/>
    </source>
</evidence>
<name>A0A3D2X9A8_9FIRM</name>
<evidence type="ECO:0000256" key="7">
    <source>
        <dbReference type="ARBA" id="ARBA00022801"/>
    </source>
</evidence>
<comment type="similarity">
    <text evidence="1 9">Belongs to the endoribonuclease YbeY family.</text>
</comment>
<dbReference type="EC" id="3.1.-.-" evidence="9"/>
<dbReference type="Proteomes" id="UP000262969">
    <property type="component" value="Unassembled WGS sequence"/>
</dbReference>
<keyword evidence="2 9" id="KW-0690">Ribosome biogenesis</keyword>
<evidence type="ECO:0000313" key="11">
    <source>
        <dbReference type="Proteomes" id="UP000262969"/>
    </source>
</evidence>
<dbReference type="PANTHER" id="PTHR46986:SF1">
    <property type="entry name" value="ENDORIBONUCLEASE YBEY, CHLOROPLASTIC"/>
    <property type="match status" value="1"/>
</dbReference>
<feature type="binding site" evidence="9">
    <location>
        <position position="141"/>
    </location>
    <ligand>
        <name>Zn(2+)</name>
        <dbReference type="ChEBI" id="CHEBI:29105"/>
        <note>catalytic</note>
    </ligand>
</feature>
<evidence type="ECO:0000256" key="3">
    <source>
        <dbReference type="ARBA" id="ARBA00022552"/>
    </source>
</evidence>
<comment type="subcellular location">
    <subcellularLocation>
        <location evidence="9">Cytoplasm</location>
    </subcellularLocation>
</comment>
<keyword evidence="7 9" id="KW-0378">Hydrolase</keyword>
<dbReference type="GO" id="GO:0005737">
    <property type="term" value="C:cytoplasm"/>
    <property type="evidence" value="ECO:0007669"/>
    <property type="project" value="UniProtKB-SubCell"/>
</dbReference>
<dbReference type="InterPro" id="IPR002036">
    <property type="entry name" value="YbeY"/>
</dbReference>
<keyword evidence="4 9" id="KW-0540">Nuclease</keyword>
<keyword evidence="9" id="KW-0963">Cytoplasm</keyword>
<dbReference type="SUPFAM" id="SSF55486">
    <property type="entry name" value="Metalloproteases ('zincins'), catalytic domain"/>
    <property type="match status" value="1"/>
</dbReference>
<evidence type="ECO:0000256" key="8">
    <source>
        <dbReference type="ARBA" id="ARBA00022833"/>
    </source>
</evidence>
<keyword evidence="6 9" id="KW-0255">Endonuclease</keyword>
<keyword evidence="3 9" id="KW-0698">rRNA processing</keyword>
<keyword evidence="8 9" id="KW-0862">Zinc</keyword>
<protein>
    <recommendedName>
        <fullName evidence="9">Endoribonuclease YbeY</fullName>
        <ecNumber evidence="9">3.1.-.-</ecNumber>
    </recommendedName>
</protein>
<comment type="caution">
    <text evidence="10">The sequence shown here is derived from an EMBL/GenBank/DDBJ whole genome shotgun (WGS) entry which is preliminary data.</text>
</comment>
<proteinExistence type="inferred from homology"/>
<dbReference type="GO" id="GO:0004222">
    <property type="term" value="F:metalloendopeptidase activity"/>
    <property type="evidence" value="ECO:0007669"/>
    <property type="project" value="InterPro"/>
</dbReference>
<comment type="cofactor">
    <cofactor evidence="9">
        <name>Zn(2+)</name>
        <dbReference type="ChEBI" id="CHEBI:29105"/>
    </cofactor>
    <text evidence="9">Binds 1 zinc ion.</text>
</comment>
<dbReference type="NCBIfam" id="TIGR00043">
    <property type="entry name" value="rRNA maturation RNase YbeY"/>
    <property type="match status" value="1"/>
</dbReference>
<evidence type="ECO:0000256" key="2">
    <source>
        <dbReference type="ARBA" id="ARBA00022517"/>
    </source>
</evidence>
<feature type="binding site" evidence="9">
    <location>
        <position position="131"/>
    </location>
    <ligand>
        <name>Zn(2+)</name>
        <dbReference type="ChEBI" id="CHEBI:29105"/>
        <note>catalytic</note>
    </ligand>
</feature>
<organism evidence="10 11">
    <name type="scientific">Lachnoclostridium phytofermentans</name>
    <dbReference type="NCBI Taxonomy" id="66219"/>
    <lineage>
        <taxon>Bacteria</taxon>
        <taxon>Bacillati</taxon>
        <taxon>Bacillota</taxon>
        <taxon>Clostridia</taxon>
        <taxon>Lachnospirales</taxon>
        <taxon>Lachnospiraceae</taxon>
    </lineage>
</organism>
<gene>
    <name evidence="9" type="primary">ybeY</name>
    <name evidence="10" type="ORF">DHW61_15070</name>
</gene>
<sequence length="165" mass="19374">MTIHIEKETELNFDFNEEILIKEVIEAALDYEECPYETEINVVLTNNEEIKEINKEYREIDAPTDVLSFPMVEFGEPSDFDHVEEEQEDCFHPDSGELMLGDIIVSVDKVISQAKEFGHSEKRELGFLIAHSMLHLCGYDHMEEEEREIMEERQRAILDRIHLSR</sequence>
<dbReference type="AlphaFoldDB" id="A0A3D2X9A8"/>
<evidence type="ECO:0000256" key="9">
    <source>
        <dbReference type="HAMAP-Rule" id="MF_00009"/>
    </source>
</evidence>
<dbReference type="GO" id="GO:0006364">
    <property type="term" value="P:rRNA processing"/>
    <property type="evidence" value="ECO:0007669"/>
    <property type="project" value="UniProtKB-UniRule"/>
</dbReference>
<dbReference type="EMBL" id="DPVV01000499">
    <property type="protein sequence ID" value="HCL03701.1"/>
    <property type="molecule type" value="Genomic_DNA"/>
</dbReference>
<dbReference type="HAMAP" id="MF_00009">
    <property type="entry name" value="Endoribonucl_YbeY"/>
    <property type="match status" value="1"/>
</dbReference>
<dbReference type="GO" id="GO:0008270">
    <property type="term" value="F:zinc ion binding"/>
    <property type="evidence" value="ECO:0007669"/>
    <property type="project" value="UniProtKB-UniRule"/>
</dbReference>
<dbReference type="GO" id="GO:0004521">
    <property type="term" value="F:RNA endonuclease activity"/>
    <property type="evidence" value="ECO:0007669"/>
    <property type="project" value="UniProtKB-UniRule"/>
</dbReference>
<evidence type="ECO:0000256" key="5">
    <source>
        <dbReference type="ARBA" id="ARBA00022723"/>
    </source>
</evidence>
<evidence type="ECO:0000313" key="10">
    <source>
        <dbReference type="EMBL" id="HCL03701.1"/>
    </source>
</evidence>
<reference evidence="10 11" key="1">
    <citation type="journal article" date="2018" name="Nat. Biotechnol.">
        <title>A standardized bacterial taxonomy based on genome phylogeny substantially revises the tree of life.</title>
        <authorList>
            <person name="Parks D.H."/>
            <person name="Chuvochina M."/>
            <person name="Waite D.W."/>
            <person name="Rinke C."/>
            <person name="Skarshewski A."/>
            <person name="Chaumeil P.A."/>
            <person name="Hugenholtz P."/>
        </authorList>
    </citation>
    <scope>NUCLEOTIDE SEQUENCE [LARGE SCALE GENOMIC DNA]</scope>
    <source>
        <strain evidence="10">UBA11728</strain>
    </source>
</reference>
<evidence type="ECO:0000256" key="4">
    <source>
        <dbReference type="ARBA" id="ARBA00022722"/>
    </source>
</evidence>
<feature type="binding site" evidence="9">
    <location>
        <position position="135"/>
    </location>
    <ligand>
        <name>Zn(2+)</name>
        <dbReference type="ChEBI" id="CHEBI:29105"/>
        <note>catalytic</note>
    </ligand>
</feature>
<dbReference type="PANTHER" id="PTHR46986">
    <property type="entry name" value="ENDORIBONUCLEASE YBEY, CHLOROPLASTIC"/>
    <property type="match status" value="1"/>
</dbReference>
<dbReference type="Gene3D" id="3.40.390.30">
    <property type="entry name" value="Metalloproteases ('zincins'), catalytic domain"/>
    <property type="match status" value="1"/>
</dbReference>
<dbReference type="InterPro" id="IPR023091">
    <property type="entry name" value="MetalPrtase_cat_dom_sf_prd"/>
</dbReference>
<comment type="function">
    <text evidence="9">Single strand-specific metallo-endoribonuclease involved in late-stage 70S ribosome quality control and in maturation of the 3' terminus of the 16S rRNA.</text>
</comment>
<keyword evidence="5 9" id="KW-0479">Metal-binding</keyword>
<evidence type="ECO:0000256" key="1">
    <source>
        <dbReference type="ARBA" id="ARBA00010875"/>
    </source>
</evidence>
<accession>A0A3D2X9A8</accession>